<protein>
    <submittedName>
        <fullName evidence="3">G domain-containing protein</fullName>
    </submittedName>
</protein>
<dbReference type="WBParaSite" id="SCUD_0001939301-mRNA-1">
    <property type="protein sequence ID" value="SCUD_0001939301-mRNA-1"/>
    <property type="gene ID" value="SCUD_0001939301"/>
</dbReference>
<sequence length="401" mass="46283">MTYTTNWLQYLRLSSIKGAYKADQNVLVVIDVSHKESREVLHEEIVKALHFFNDKESVLVLNKIDRLSKNPTRLLDVTRKLTGGIVRGRRSHIDRYAYRFKRQAKLADTAHHLIPPNELIADRLPAVCHQTTNKFLVYMNNLLAEIESTQVDVDITDSKLLPDNMEEKKSLSDNDSFVTVEQNGWEEIYENLNNISDSIKLAKEIGSTEYKLAFLDCLVEKRHNNKLKFNVFKKLTHSGRYSSARACSFLEDRFLTEMEKKHRDTFFDCHNIPGNDKLMPSDSQGLDKSKTEINQHLLNACGESNRILNANSDSEHIDSMLETLKQQLLLQTASPEEVCNRRSRWLEITKSTKGVTKWLGFSEVFMVSSFIGDGIDKLRVSYRYIQCLVLSWYIFVVILPN</sequence>
<dbReference type="AlphaFoldDB" id="A0A183KWE6"/>
<dbReference type="Proteomes" id="UP000279833">
    <property type="component" value="Unassembled WGS sequence"/>
</dbReference>
<reference evidence="1 2" key="2">
    <citation type="submission" date="2018-11" db="EMBL/GenBank/DDBJ databases">
        <authorList>
            <consortium name="Pathogen Informatics"/>
        </authorList>
    </citation>
    <scope>NUCLEOTIDE SEQUENCE [LARGE SCALE GENOMIC DNA]</scope>
    <source>
        <strain evidence="1">Dakar</strain>
        <strain evidence="2">Dakar, Senegal</strain>
    </source>
</reference>
<evidence type="ECO:0000313" key="1">
    <source>
        <dbReference type="EMBL" id="VDP68962.1"/>
    </source>
</evidence>
<dbReference type="STRING" id="6186.A0A183KWE6"/>
<proteinExistence type="predicted"/>
<dbReference type="InterPro" id="IPR027417">
    <property type="entry name" value="P-loop_NTPase"/>
</dbReference>
<dbReference type="EMBL" id="UZAK01042424">
    <property type="protein sequence ID" value="VDP68962.1"/>
    <property type="molecule type" value="Genomic_DNA"/>
</dbReference>
<keyword evidence="2" id="KW-1185">Reference proteome</keyword>
<evidence type="ECO:0000313" key="2">
    <source>
        <dbReference type="Proteomes" id="UP000279833"/>
    </source>
</evidence>
<name>A0A183KWE6_9TREM</name>
<dbReference type="SUPFAM" id="SSF52540">
    <property type="entry name" value="P-loop containing nucleoside triphosphate hydrolases"/>
    <property type="match status" value="1"/>
</dbReference>
<gene>
    <name evidence="1" type="ORF">SCUD_LOCUS19390</name>
</gene>
<accession>A0A183KWE6</accession>
<evidence type="ECO:0000313" key="3">
    <source>
        <dbReference type="WBParaSite" id="SCUD_0001939301-mRNA-1"/>
    </source>
</evidence>
<organism evidence="3">
    <name type="scientific">Schistosoma curassoni</name>
    <dbReference type="NCBI Taxonomy" id="6186"/>
    <lineage>
        <taxon>Eukaryota</taxon>
        <taxon>Metazoa</taxon>
        <taxon>Spiralia</taxon>
        <taxon>Lophotrochozoa</taxon>
        <taxon>Platyhelminthes</taxon>
        <taxon>Trematoda</taxon>
        <taxon>Digenea</taxon>
        <taxon>Strigeidida</taxon>
        <taxon>Schistosomatoidea</taxon>
        <taxon>Schistosomatidae</taxon>
        <taxon>Schistosoma</taxon>
    </lineage>
</organism>
<reference evidence="3" key="1">
    <citation type="submission" date="2016-06" db="UniProtKB">
        <authorList>
            <consortium name="WormBaseParasite"/>
        </authorList>
    </citation>
    <scope>IDENTIFICATION</scope>
</reference>